<organism evidence="1 2">
    <name type="scientific">Sphingomonas ursincola</name>
    <dbReference type="NCBI Taxonomy" id="56361"/>
    <lineage>
        <taxon>Bacteria</taxon>
        <taxon>Pseudomonadati</taxon>
        <taxon>Pseudomonadota</taxon>
        <taxon>Alphaproteobacteria</taxon>
        <taxon>Sphingomonadales</taxon>
        <taxon>Sphingomonadaceae</taxon>
        <taxon>Sphingomonas</taxon>
    </lineage>
</organism>
<sequence length="142" mass="16147">MPEVVREISAVFRFYPDSRGDIRMIHNGHSRLEVDETIEALWFEIDSQRSLSQIYRSFCNVTGRAHDPVSATLFADILREFEQAGLIRRNGDRTTCLACGCEQRRPNPLQAMPARFEPCASCHDPLGIVAWWRPSSPPAAQM</sequence>
<dbReference type="Proteomes" id="UP000589292">
    <property type="component" value="Unassembled WGS sequence"/>
</dbReference>
<gene>
    <name evidence="1" type="ORF">FG486_04925</name>
</gene>
<dbReference type="EMBL" id="VDES01000001">
    <property type="protein sequence ID" value="MBA1373671.1"/>
    <property type="molecule type" value="Genomic_DNA"/>
</dbReference>
<comment type="caution">
    <text evidence="1">The sequence shown here is derived from an EMBL/GenBank/DDBJ whole genome shotgun (WGS) entry which is preliminary data.</text>
</comment>
<protein>
    <submittedName>
        <fullName evidence="1">Uncharacterized protein</fullName>
    </submittedName>
</protein>
<reference evidence="1 2" key="1">
    <citation type="journal article" date="1994" name="Int. J. Syst. Bacteriol.">
        <title>Phylogenetic positions of novel aerobic, bacteriochlorophyll a-containing bacteria and description of Roseococcus thiosulfatophilus gen. nov., sp. nov., Erythromicrobium ramosum gen. nov., sp. nov., and Erythrobacter litoralis sp. nov.</title>
        <authorList>
            <person name="Yurkov V."/>
            <person name="Stackebrandt E."/>
            <person name="Holmes A."/>
            <person name="Fuerst J.A."/>
            <person name="Hugenholtz P."/>
            <person name="Golecki J."/>
            <person name="Gad'on N."/>
            <person name="Gorlenko V.M."/>
            <person name="Kompantseva E.I."/>
            <person name="Drews G."/>
        </authorList>
    </citation>
    <scope>NUCLEOTIDE SEQUENCE [LARGE SCALE GENOMIC DNA]</scope>
    <source>
        <strain evidence="1 2">KR-99</strain>
    </source>
</reference>
<evidence type="ECO:0000313" key="1">
    <source>
        <dbReference type="EMBL" id="MBA1373671.1"/>
    </source>
</evidence>
<dbReference type="RefSeq" id="WP_066279523.1">
    <property type="nucleotide sequence ID" value="NZ_BAAAGB010000002.1"/>
</dbReference>
<dbReference type="AlphaFoldDB" id="A0A7V8U7K2"/>
<keyword evidence="2" id="KW-1185">Reference proteome</keyword>
<proteinExistence type="predicted"/>
<evidence type="ECO:0000313" key="2">
    <source>
        <dbReference type="Proteomes" id="UP000589292"/>
    </source>
</evidence>
<accession>A0A7V8U7K2</accession>
<name>A0A7V8U7K2_9SPHN</name>